<feature type="compositionally biased region" description="Low complexity" evidence="1">
    <location>
        <begin position="135"/>
        <end position="187"/>
    </location>
</feature>
<feature type="compositionally biased region" description="Polar residues" evidence="1">
    <location>
        <begin position="345"/>
        <end position="362"/>
    </location>
</feature>
<accession>A0A6P6AXZ9</accession>
<proteinExistence type="predicted"/>
<organism evidence="2 3">
    <name type="scientific">Durio zibethinus</name>
    <name type="common">Durian</name>
    <dbReference type="NCBI Taxonomy" id="66656"/>
    <lineage>
        <taxon>Eukaryota</taxon>
        <taxon>Viridiplantae</taxon>
        <taxon>Streptophyta</taxon>
        <taxon>Embryophyta</taxon>
        <taxon>Tracheophyta</taxon>
        <taxon>Spermatophyta</taxon>
        <taxon>Magnoliopsida</taxon>
        <taxon>eudicotyledons</taxon>
        <taxon>Gunneridae</taxon>
        <taxon>Pentapetalae</taxon>
        <taxon>rosids</taxon>
        <taxon>malvids</taxon>
        <taxon>Malvales</taxon>
        <taxon>Malvaceae</taxon>
        <taxon>Helicteroideae</taxon>
        <taxon>Durio</taxon>
    </lineage>
</organism>
<dbReference type="Proteomes" id="UP000515121">
    <property type="component" value="Unplaced"/>
</dbReference>
<sequence>MSNQPAPTRPWFRLGSISRPAPQAPSQSPEPAPAPPRPAAVRPTFRPVVQAQPPPNQPQATADAPPPVGGVSSVPSSPVAVGRTSQPSSPSDKKPTTTTTVPVSATTSSVPSSPMKTVPTLTAAAAGQTTSPLKAATTASVTSSPAKPVTTTTSVPTSPAKTAPTTTPVTSSPTQKPDSVVTTTTHVPSPKASTTTVKPAIQSPSQSPKIKPPTAPAPSPLTLPPPQLKAQAELEPKIPVEAEQKTVLVQKTFDKLKERLFSGAPQKDLGDTHKPSIPLDGQKEPSKDGEKKEKGHGKKFSSDSEDAGTRVITIAGENKGAFMEVIRSPHKNGFQGSPHHLQKRVISSRTGGDGSDPQSYRSSSEEGDRKMKDKSNKSKTMPITAFLNSNVQGINNSIVYNSSCTHHDPGVHLSLHVK</sequence>
<dbReference type="KEGG" id="dzi:111313349"/>
<feature type="compositionally biased region" description="Low complexity" evidence="1">
    <location>
        <begin position="58"/>
        <end position="114"/>
    </location>
</feature>
<keyword evidence="2" id="KW-1185">Reference proteome</keyword>
<dbReference type="RefSeq" id="XP_022769749.1">
    <property type="nucleotide sequence ID" value="XM_022914014.1"/>
</dbReference>
<feature type="compositionally biased region" description="Low complexity" evidence="1">
    <location>
        <begin position="18"/>
        <end position="27"/>
    </location>
</feature>
<feature type="compositionally biased region" description="Low complexity" evidence="1">
    <location>
        <begin position="39"/>
        <end position="51"/>
    </location>
</feature>
<name>A0A6P6AXZ9_DURZI</name>
<protein>
    <submittedName>
        <fullName evidence="3">Proteoglycan 4</fullName>
    </submittedName>
</protein>
<dbReference type="PANTHER" id="PTHR33472">
    <property type="entry name" value="OS01G0106600 PROTEIN"/>
    <property type="match status" value="1"/>
</dbReference>
<feature type="region of interest" description="Disordered" evidence="1">
    <location>
        <begin position="260"/>
        <end position="380"/>
    </location>
</feature>
<evidence type="ECO:0000313" key="2">
    <source>
        <dbReference type="Proteomes" id="UP000515121"/>
    </source>
</evidence>
<dbReference type="OrthoDB" id="1939627at2759"/>
<feature type="region of interest" description="Disordered" evidence="1">
    <location>
        <begin position="1"/>
        <end position="237"/>
    </location>
</feature>
<feature type="compositionally biased region" description="Pro residues" evidence="1">
    <location>
        <begin position="28"/>
        <end position="38"/>
    </location>
</feature>
<dbReference type="GeneID" id="111313349"/>
<feature type="compositionally biased region" description="Basic and acidic residues" evidence="1">
    <location>
        <begin position="281"/>
        <end position="293"/>
    </location>
</feature>
<reference evidence="3" key="1">
    <citation type="submission" date="2025-08" db="UniProtKB">
        <authorList>
            <consortium name="RefSeq"/>
        </authorList>
    </citation>
    <scope>IDENTIFICATION</scope>
    <source>
        <tissue evidence="3">Fruit stalk</tissue>
    </source>
</reference>
<dbReference type="AlphaFoldDB" id="A0A6P6AXZ9"/>
<evidence type="ECO:0000313" key="3">
    <source>
        <dbReference type="RefSeq" id="XP_022769749.1"/>
    </source>
</evidence>
<gene>
    <name evidence="3" type="primary">LOC111313349</name>
</gene>
<evidence type="ECO:0000256" key="1">
    <source>
        <dbReference type="SAM" id="MobiDB-lite"/>
    </source>
</evidence>
<dbReference type="PANTHER" id="PTHR33472:SF1">
    <property type="entry name" value="EXTENSIN-RELATED"/>
    <property type="match status" value="1"/>
</dbReference>
<feature type="compositionally biased region" description="Basic and acidic residues" evidence="1">
    <location>
        <begin position="363"/>
        <end position="376"/>
    </location>
</feature>
<feature type="compositionally biased region" description="Pro residues" evidence="1">
    <location>
        <begin position="210"/>
        <end position="227"/>
    </location>
</feature>